<accession>A0A2T4TXE4</accession>
<dbReference type="Proteomes" id="UP000241436">
    <property type="component" value="Unassembled WGS sequence"/>
</dbReference>
<gene>
    <name evidence="1" type="ORF">CLG94_08540</name>
</gene>
<proteinExistence type="predicted"/>
<dbReference type="AlphaFoldDB" id="A0A2T4TXE4"/>
<evidence type="ECO:0000313" key="2">
    <source>
        <dbReference type="Proteomes" id="UP000241436"/>
    </source>
</evidence>
<dbReference type="EMBL" id="NVQC01000022">
    <property type="protein sequence ID" value="PTL35793.1"/>
    <property type="molecule type" value="Genomic_DNA"/>
</dbReference>
<protein>
    <recommendedName>
        <fullName evidence="3">RnfC Barrel sandwich hybrid domain-containing protein</fullName>
    </recommendedName>
</protein>
<comment type="caution">
    <text evidence="1">The sequence shown here is derived from an EMBL/GenBank/DDBJ whole genome shotgun (WGS) entry which is preliminary data.</text>
</comment>
<organism evidence="1 2">
    <name type="scientific">Candidatus Methylomirabilis limnetica</name>
    <dbReference type="NCBI Taxonomy" id="2033718"/>
    <lineage>
        <taxon>Bacteria</taxon>
        <taxon>Candidatus Methylomirabilota</taxon>
        <taxon>Candidatus Methylomirabilia</taxon>
        <taxon>Candidatus Methylomirabilales</taxon>
        <taxon>Candidatus Methylomirabilaceae</taxon>
        <taxon>Candidatus Methylomirabilis</taxon>
    </lineage>
</organism>
<reference evidence="1 2" key="1">
    <citation type="submission" date="2017-09" db="EMBL/GenBank/DDBJ databases">
        <title>Bloom of a denitrifying methanotroph, Candidatus Methylomirabilis limnetica, in a deep stratified lake.</title>
        <authorList>
            <person name="Graf J.S."/>
            <person name="Marchant H.K."/>
            <person name="Tienken D."/>
            <person name="Hach P.F."/>
            <person name="Brand A."/>
            <person name="Schubert C.J."/>
            <person name="Kuypers M.M."/>
            <person name="Milucka J."/>
        </authorList>
    </citation>
    <scope>NUCLEOTIDE SEQUENCE [LARGE SCALE GENOMIC DNA]</scope>
    <source>
        <strain evidence="1 2">Zug</strain>
    </source>
</reference>
<reference evidence="2" key="2">
    <citation type="journal article" date="2018" name="Environ. Microbiol.">
        <title>Bloom of a denitrifying methanotroph, 'Candidatus Methylomirabilis limnetica', in a deep stratified lake.</title>
        <authorList>
            <person name="Graf J.S."/>
            <person name="Mayr M.J."/>
            <person name="Marchant H.K."/>
            <person name="Tienken D."/>
            <person name="Hach P.F."/>
            <person name="Brand A."/>
            <person name="Schubert C.J."/>
            <person name="Kuypers M.M."/>
            <person name="Milucka J."/>
        </authorList>
    </citation>
    <scope>NUCLEOTIDE SEQUENCE [LARGE SCALE GENOMIC DNA]</scope>
    <source>
        <strain evidence="2">Zug</strain>
    </source>
</reference>
<evidence type="ECO:0008006" key="3">
    <source>
        <dbReference type="Google" id="ProtNLM"/>
    </source>
</evidence>
<sequence length="398" mass="42021">MAHSYTPGLRMAPQTVVRKRRILPIPGQVLVHEGQAVTATTVIAQTELPGKVHAVNVVNLLGIVPQEIRRYMLKREGDSVQAGEPLAENHPFIKWLKVQVPAPITGTIETVSEVTGQVFLREPPRPLALTAYLDGHVAEIFPGQGATVETACSLVQGIFGIGGEAVGTIARAVGSPDDELTPERITDAHRGTILVGGSLIGRDGFARAKQVGVAAIVVGGIHDLDLKLLLGRDLGVAITGTEQVGLTLIITEGFGRIAMAGRTFDLLGSKVGRRASCSGETQIRAGVIRPEVIIPLTPPPPPSSPLVRGRVGEEVRKKEGEGGGAEAGVSVAIGSGLKIGDQIRIIREPYFGQICRVSALPADLRLLPTGSKARVLEAELDDGQQIIIPRTNVELLEA</sequence>
<evidence type="ECO:0000313" key="1">
    <source>
        <dbReference type="EMBL" id="PTL35793.1"/>
    </source>
</evidence>
<dbReference type="OrthoDB" id="211613at2"/>
<keyword evidence="2" id="KW-1185">Reference proteome</keyword>
<name>A0A2T4TXE4_9BACT</name>